<evidence type="ECO:0000313" key="1">
    <source>
        <dbReference type="EMBL" id="AKK07852.1"/>
    </source>
</evidence>
<keyword evidence="2" id="KW-1185">Reference proteome</keyword>
<evidence type="ECO:0000313" key="2">
    <source>
        <dbReference type="Proteomes" id="UP000035540"/>
    </source>
</evidence>
<gene>
    <name evidence="1" type="ORF">CTEST_01985</name>
</gene>
<accession>A0A0G3H9P7</accession>
<dbReference type="EMBL" id="CP011545">
    <property type="protein sequence ID" value="AKK07852.1"/>
    <property type="molecule type" value="Genomic_DNA"/>
</dbReference>
<dbReference type="KEGG" id="cted:CTEST_01985"/>
<dbReference type="RefSeq" id="WP_047252304.1">
    <property type="nucleotide sequence ID" value="NZ_CP011545.1"/>
</dbReference>
<reference evidence="1 2" key="1">
    <citation type="journal article" date="2015" name="Genome Announc.">
        <title>Complete Genome Sequence of the Type Strain Corynebacterium testudinoris DSM 44614, Recovered from Necrotic Lesions in the Mouth of a Tortoise.</title>
        <authorList>
            <person name="Ruckert C."/>
            <person name="Kriete M."/>
            <person name="Jaenicke S."/>
            <person name="Winkler A."/>
            <person name="Tauch A."/>
        </authorList>
    </citation>
    <scope>NUCLEOTIDE SEQUENCE [LARGE SCALE GENOMIC DNA]</scope>
    <source>
        <strain evidence="1 2">DSM 44614</strain>
    </source>
</reference>
<protein>
    <submittedName>
        <fullName evidence="1">Uncharacterized protein</fullName>
    </submittedName>
</protein>
<dbReference type="OrthoDB" id="4415055at2"/>
<organism evidence="1 2">
    <name type="scientific">Corynebacterium testudinoris</name>
    <dbReference type="NCBI Taxonomy" id="136857"/>
    <lineage>
        <taxon>Bacteria</taxon>
        <taxon>Bacillati</taxon>
        <taxon>Actinomycetota</taxon>
        <taxon>Actinomycetes</taxon>
        <taxon>Mycobacteriales</taxon>
        <taxon>Corynebacteriaceae</taxon>
        <taxon>Corynebacterium</taxon>
    </lineage>
</organism>
<dbReference type="STRING" id="136857.CTEST_01985"/>
<dbReference type="Proteomes" id="UP000035540">
    <property type="component" value="Chromosome"/>
</dbReference>
<proteinExistence type="predicted"/>
<reference evidence="2" key="2">
    <citation type="submission" date="2015-05" db="EMBL/GenBank/DDBJ databases">
        <title>Complete genome sequence of Corynebacterium testudinoris DSM 44614, recovered from necrotic lesions in the mouth of a tortoise.</title>
        <authorList>
            <person name="Ruckert C."/>
            <person name="Albersmeier A."/>
            <person name="Winkler A."/>
            <person name="Tauch A."/>
        </authorList>
    </citation>
    <scope>NUCLEOTIDE SEQUENCE [LARGE SCALE GENOMIC DNA]</scope>
    <source>
        <strain evidence="2">DSM 44614</strain>
    </source>
</reference>
<sequence length="230" mass="25325">MQDPSRIPAVLDALRRTWEGQPDLSLPTLFARLANDGIGWGSTDEQLLTVLQEMERVQPGRLPLIDARVTATYLLVTESPDYRITVDPRRVITRRAARDSQLGLWTYSAIRPAFVGHPLVITDAEGIDHRLGVVTSCTLLADIPLSLDGLSRRRLGDASYLVVLSNGDTVVIDHRLRLFSSGRRELHREELTWESLMLDGSTLSARRPGGGAPVLIGDVAEVHILQAPPA</sequence>
<name>A0A0G3H9P7_9CORY</name>
<dbReference type="AlphaFoldDB" id="A0A0G3H9P7"/>
<dbReference type="PATRIC" id="fig|136857.5.peg.388"/>